<evidence type="ECO:0008006" key="6">
    <source>
        <dbReference type="Google" id="ProtNLM"/>
    </source>
</evidence>
<comment type="caution">
    <text evidence="4">The sequence shown here is derived from an EMBL/GenBank/DDBJ whole genome shotgun (WGS) entry which is preliminary data.</text>
</comment>
<name>A0ABQ5V5G5_9PROT</name>
<dbReference type="InterPro" id="IPR032876">
    <property type="entry name" value="J_dom"/>
</dbReference>
<dbReference type="InterPro" id="IPR056490">
    <property type="entry name" value="Rcc01698_C"/>
</dbReference>
<dbReference type="RefSeq" id="WP_284387494.1">
    <property type="nucleotide sequence ID" value="NZ_BSNK01000001.1"/>
</dbReference>
<evidence type="ECO:0000313" key="4">
    <source>
        <dbReference type="EMBL" id="GLQ22774.1"/>
    </source>
</evidence>
<evidence type="ECO:0000313" key="5">
    <source>
        <dbReference type="Proteomes" id="UP001161391"/>
    </source>
</evidence>
<dbReference type="Proteomes" id="UP001161391">
    <property type="component" value="Unassembled WGS sequence"/>
</dbReference>
<dbReference type="InterPro" id="IPR025195">
    <property type="entry name" value="GTA_TIM_dom"/>
</dbReference>
<reference evidence="4" key="1">
    <citation type="journal article" date="2014" name="Int. J. Syst. Evol. Microbiol.">
        <title>Complete genome of a new Firmicutes species belonging to the dominant human colonic microbiota ('Ruminococcus bicirculans') reveals two chromosomes and a selective capacity to utilize plant glucans.</title>
        <authorList>
            <consortium name="NISC Comparative Sequencing Program"/>
            <person name="Wegmann U."/>
            <person name="Louis P."/>
            <person name="Goesmann A."/>
            <person name="Henrissat B."/>
            <person name="Duncan S.H."/>
            <person name="Flint H.J."/>
        </authorList>
    </citation>
    <scope>NUCLEOTIDE SEQUENCE</scope>
    <source>
        <strain evidence="4">NBRC 108219</strain>
    </source>
</reference>
<dbReference type="Pfam" id="PF13550">
    <property type="entry name" value="Phage-tail_3"/>
    <property type="match status" value="1"/>
</dbReference>
<keyword evidence="5" id="KW-1185">Reference proteome</keyword>
<dbReference type="EMBL" id="BSNK01000001">
    <property type="protein sequence ID" value="GLQ22774.1"/>
    <property type="molecule type" value="Genomic_DNA"/>
</dbReference>
<organism evidence="4 5">
    <name type="scientific">Algimonas ampicilliniresistens</name>
    <dbReference type="NCBI Taxonomy" id="1298735"/>
    <lineage>
        <taxon>Bacteria</taxon>
        <taxon>Pseudomonadati</taxon>
        <taxon>Pseudomonadota</taxon>
        <taxon>Alphaproteobacteria</taxon>
        <taxon>Maricaulales</taxon>
        <taxon>Robiginitomaculaceae</taxon>
        <taxon>Algimonas</taxon>
    </lineage>
</organism>
<feature type="domain" description="Tip attachment protein J" evidence="2">
    <location>
        <begin position="713"/>
        <end position="858"/>
    </location>
</feature>
<dbReference type="CDD" id="cd19607">
    <property type="entry name" value="GTA_TIM-barrel-like"/>
    <property type="match status" value="1"/>
</dbReference>
<evidence type="ECO:0000259" key="2">
    <source>
        <dbReference type="Pfam" id="PF13550"/>
    </source>
</evidence>
<dbReference type="Gene3D" id="3.20.20.80">
    <property type="entry name" value="Glycosidases"/>
    <property type="match status" value="1"/>
</dbReference>
<dbReference type="InterPro" id="IPR017853">
    <property type="entry name" value="GH"/>
</dbReference>
<sequence length="1172" mass="127917">MTTLAIQGIGAFARGGVKALTSLALSTATSVITRALDDRVFEGPRLDSFHLQTSRDGAPMPRVFGRIRLAGQVIWASQVREQFSEAQVGGKGGGPTRRDYSYSISFAVGLCEGEILGVDRIWVNGEVLQRVGLTVRVHTGSDLQVPDPVIAATEPGDVPAFRGTAYILFEDFPLDDYGSRLPIINAEVVRGIRRGDRMEDLIQSVNLMPGTGEFALSPTIVEDTPSVGVTTPANMNSFSGQADLLTSLDQLQAELPNCKHINIICSWFGTSINAGTCLVQPGVERTSRRLQDVEWRVAGEDRSSAYIVSADAEGRPNYGGTPSDESLIACIRELKQRGFAVTLYPFLLMDTPGFPWRGWIAPTSAADVDAFFGTDEDFRFRHHILHHARLSVDAGGVDAIVIGSELKALMAFREETDFPAVEAMRQLSSDTRAIVGTGTKITYAADWSDYFGLQDGGDVDYHLDPLWADENIDAVGIDAYFPLADWRDGVPIDATDGHNGHDLDYLLSNVEGGEGYDWYYASPADRDIQLRTPIDDPVYRFKDMRNWWRTPHINRKNGLLTTQSPWQPKSKPIWLLEIGCPAIDKGANQPNVFYDEKSSESALPYYSDGTRDDLIQRRYIEALLGHYQATNQPGFLDLSRASVWTWDARPYPDFPARTDVWSDGDNWMRGHWLNGRTGLLPVADVIEELARDSGLTAIDVSGVSGVLPGYRLDRPMSARAALAPLLQLFDIDMHEKGGDVVFTLGGPQALSLNEADLVRGPARRVRSDPEGRIKDVRLTYIDAARDYQLGAASARQLDAESVAIADLAVPAALDEGFARFVARRELDAAHAGQEGLRLSLPLNTGLRLELGDRFSYDNTSWVTQSLEIGSQVDVTALRDRGGARAWVAGSTPGTPFAPDYAGAAQLLAFDLPGRDGISVGALIDPYEPVTVQVDGSEATLNAPLRIGATLTDFPSGSVLLYDQRSTVDVLFGNLTLSGTTDEGLLAGANRFAVETATGWEVFAARDTELIAPQTYRLSHFLRGLEGSEPFMAEVVLSGARVLWLGTGLISLPISSDHRGSVVSVTGQTIRREARDGEVIWNDLAGLPLSPVHLRWDGTSLAWIGRDRSFSEWTEDESSLQYRLRITRSGEVQTVDTALTELALQPFDQVEIVQLTPDGRESLLSAALNVAGA</sequence>
<proteinExistence type="predicted"/>
<feature type="domain" description="GTA TIM-barrel-like" evidence="1">
    <location>
        <begin position="378"/>
        <end position="655"/>
    </location>
</feature>
<accession>A0ABQ5V5G5</accession>
<reference evidence="4" key="2">
    <citation type="submission" date="2023-01" db="EMBL/GenBank/DDBJ databases">
        <title>Draft genome sequence of Algimonas ampicilliniresistens strain NBRC 108219.</title>
        <authorList>
            <person name="Sun Q."/>
            <person name="Mori K."/>
        </authorList>
    </citation>
    <scope>NUCLEOTIDE SEQUENCE</scope>
    <source>
        <strain evidence="4">NBRC 108219</strain>
    </source>
</reference>
<dbReference type="Pfam" id="PF13547">
    <property type="entry name" value="GTA_TIM"/>
    <property type="match status" value="1"/>
</dbReference>
<evidence type="ECO:0000259" key="1">
    <source>
        <dbReference type="Pfam" id="PF13547"/>
    </source>
</evidence>
<evidence type="ECO:0000259" key="3">
    <source>
        <dbReference type="Pfam" id="PF23666"/>
    </source>
</evidence>
<feature type="domain" description="Rcc01698-like C-terminal" evidence="3">
    <location>
        <begin position="945"/>
        <end position="1041"/>
    </location>
</feature>
<dbReference type="SUPFAM" id="SSF51445">
    <property type="entry name" value="(Trans)glycosidases"/>
    <property type="match status" value="1"/>
</dbReference>
<protein>
    <recommendedName>
        <fullName evidence="6">Host specificity protein</fullName>
    </recommendedName>
</protein>
<dbReference type="Pfam" id="PF23666">
    <property type="entry name" value="Rcc01698_C"/>
    <property type="match status" value="1"/>
</dbReference>
<gene>
    <name evidence="4" type="ORF">GCM10007853_06480</name>
</gene>